<comment type="caution">
    <text evidence="1">The sequence shown here is derived from an EMBL/GenBank/DDBJ whole genome shotgun (WGS) entry which is preliminary data.</text>
</comment>
<sequence length="125" mass="14576">MPEADENCSSVIFNGNILISGFISKNLLLYSIDIDSFSTFTYEFRAKSIKALISAERLYLIEWPGSIYESEIGSCMDWRLLQDFGIAIPNQVNCLYNKGGIYIYICLERRFYFKFDLNEKKMIYL</sequence>
<keyword evidence="2" id="KW-1185">Reference proteome</keyword>
<dbReference type="Proteomes" id="UP001162131">
    <property type="component" value="Unassembled WGS sequence"/>
</dbReference>
<name>A0AAU9JUG0_9CILI</name>
<evidence type="ECO:0000313" key="2">
    <source>
        <dbReference type="Proteomes" id="UP001162131"/>
    </source>
</evidence>
<protein>
    <submittedName>
        <fullName evidence="1">Uncharacterized protein</fullName>
    </submittedName>
</protein>
<reference evidence="1" key="1">
    <citation type="submission" date="2021-09" db="EMBL/GenBank/DDBJ databases">
        <authorList>
            <consortium name="AG Swart"/>
            <person name="Singh M."/>
            <person name="Singh A."/>
            <person name="Seah K."/>
            <person name="Emmerich C."/>
        </authorList>
    </citation>
    <scope>NUCLEOTIDE SEQUENCE</scope>
    <source>
        <strain evidence="1">ATCC30299</strain>
    </source>
</reference>
<accession>A0AAU9JUG0</accession>
<evidence type="ECO:0000313" key="1">
    <source>
        <dbReference type="EMBL" id="CAG9325351.1"/>
    </source>
</evidence>
<proteinExistence type="predicted"/>
<dbReference type="AlphaFoldDB" id="A0AAU9JUG0"/>
<organism evidence="1 2">
    <name type="scientific">Blepharisma stoltei</name>
    <dbReference type="NCBI Taxonomy" id="1481888"/>
    <lineage>
        <taxon>Eukaryota</taxon>
        <taxon>Sar</taxon>
        <taxon>Alveolata</taxon>
        <taxon>Ciliophora</taxon>
        <taxon>Postciliodesmatophora</taxon>
        <taxon>Heterotrichea</taxon>
        <taxon>Heterotrichida</taxon>
        <taxon>Blepharismidae</taxon>
        <taxon>Blepharisma</taxon>
    </lineage>
</organism>
<gene>
    <name evidence="1" type="ORF">BSTOLATCC_MIC38613</name>
</gene>
<dbReference type="EMBL" id="CAJZBQ010000038">
    <property type="protein sequence ID" value="CAG9325351.1"/>
    <property type="molecule type" value="Genomic_DNA"/>
</dbReference>